<gene>
    <name evidence="1" type="ORF">FIBSPDRAFT_960284</name>
</gene>
<accession>A0A166CJN1</accession>
<organism evidence="1 2">
    <name type="scientific">Athelia psychrophila</name>
    <dbReference type="NCBI Taxonomy" id="1759441"/>
    <lineage>
        <taxon>Eukaryota</taxon>
        <taxon>Fungi</taxon>
        <taxon>Dikarya</taxon>
        <taxon>Basidiomycota</taxon>
        <taxon>Agaricomycotina</taxon>
        <taxon>Agaricomycetes</taxon>
        <taxon>Agaricomycetidae</taxon>
        <taxon>Atheliales</taxon>
        <taxon>Atheliaceae</taxon>
        <taxon>Athelia</taxon>
    </lineage>
</organism>
<dbReference type="AlphaFoldDB" id="A0A166CJN1"/>
<dbReference type="InterPro" id="IPR032675">
    <property type="entry name" value="LRR_dom_sf"/>
</dbReference>
<dbReference type="EMBL" id="KV417628">
    <property type="protein sequence ID" value="KZP13722.1"/>
    <property type="molecule type" value="Genomic_DNA"/>
</dbReference>
<dbReference type="OrthoDB" id="10604575at2759"/>
<dbReference type="Gene3D" id="3.80.10.10">
    <property type="entry name" value="Ribonuclease Inhibitor"/>
    <property type="match status" value="1"/>
</dbReference>
<evidence type="ECO:0000313" key="2">
    <source>
        <dbReference type="Proteomes" id="UP000076532"/>
    </source>
</evidence>
<dbReference type="Proteomes" id="UP000076532">
    <property type="component" value="Unassembled WGS sequence"/>
</dbReference>
<reference evidence="1 2" key="1">
    <citation type="journal article" date="2016" name="Mol. Biol. Evol.">
        <title>Comparative Genomics of Early-Diverging Mushroom-Forming Fungi Provides Insights into the Origins of Lignocellulose Decay Capabilities.</title>
        <authorList>
            <person name="Nagy L.G."/>
            <person name="Riley R."/>
            <person name="Tritt A."/>
            <person name="Adam C."/>
            <person name="Daum C."/>
            <person name="Floudas D."/>
            <person name="Sun H."/>
            <person name="Yadav J.S."/>
            <person name="Pangilinan J."/>
            <person name="Larsson K.H."/>
            <person name="Matsuura K."/>
            <person name="Barry K."/>
            <person name="Labutti K."/>
            <person name="Kuo R."/>
            <person name="Ohm R.A."/>
            <person name="Bhattacharya S.S."/>
            <person name="Shirouzu T."/>
            <person name="Yoshinaga Y."/>
            <person name="Martin F.M."/>
            <person name="Grigoriev I.V."/>
            <person name="Hibbett D.S."/>
        </authorList>
    </citation>
    <scope>NUCLEOTIDE SEQUENCE [LARGE SCALE GENOMIC DNA]</scope>
    <source>
        <strain evidence="1 2">CBS 109695</strain>
    </source>
</reference>
<keyword evidence="2" id="KW-1185">Reference proteome</keyword>
<sequence>MQPNDVLRHNLRSVALFASSGEIGQFQYFFRSVELPSLLDLRIRAVEDSWPHDDLFQFLPRSSCALQRLTLDPGIYFTHTELILALHSVPGLVELEFTQRTGPEEYPAFNNHVLERLTLGAITTSDSPTSTALLRNLRTLSLVGRFPSDITAALINMLGSRIQVNHEPKLQSLYLQPHPYDSDDESVPSADAWKASDAEQVKSTLANTEFVIVIDSGWDSCAFGELL</sequence>
<proteinExistence type="predicted"/>
<protein>
    <recommendedName>
        <fullName evidence="3">F-box domain-containing protein</fullName>
    </recommendedName>
</protein>
<evidence type="ECO:0000313" key="1">
    <source>
        <dbReference type="EMBL" id="KZP13722.1"/>
    </source>
</evidence>
<name>A0A166CJN1_9AGAM</name>
<evidence type="ECO:0008006" key="3">
    <source>
        <dbReference type="Google" id="ProtNLM"/>
    </source>
</evidence>